<comment type="caution">
    <text evidence="7">The sequence shown here is derived from an EMBL/GenBank/DDBJ whole genome shotgun (WGS) entry which is preliminary data.</text>
</comment>
<evidence type="ECO:0000256" key="2">
    <source>
        <dbReference type="ARBA" id="ARBA00022801"/>
    </source>
</evidence>
<accession>A0A7X0LV93</accession>
<dbReference type="GO" id="GO:0016020">
    <property type="term" value="C:membrane"/>
    <property type="evidence" value="ECO:0007669"/>
    <property type="project" value="TreeGrafter"/>
</dbReference>
<dbReference type="RefSeq" id="WP_184525173.1">
    <property type="nucleotide sequence ID" value="NZ_JACHGK010000005.1"/>
</dbReference>
<dbReference type="AlphaFoldDB" id="A0A7X0LV93"/>
<dbReference type="GO" id="GO:0005975">
    <property type="term" value="P:carbohydrate metabolic process"/>
    <property type="evidence" value="ECO:0007669"/>
    <property type="project" value="InterPro"/>
</dbReference>
<dbReference type="InterPro" id="IPR018392">
    <property type="entry name" value="LysM"/>
</dbReference>
<dbReference type="EMBL" id="JACHGK010000005">
    <property type="protein sequence ID" value="MBB6445285.1"/>
    <property type="molecule type" value="Genomic_DNA"/>
</dbReference>
<dbReference type="GO" id="GO:0046872">
    <property type="term" value="F:metal ion binding"/>
    <property type="evidence" value="ECO:0007669"/>
    <property type="project" value="UniProtKB-KW"/>
</dbReference>
<protein>
    <submittedName>
        <fullName evidence="7">Peptidoglycan/xylan/chitin deacetylase (PgdA/CDA1 family)</fullName>
    </submittedName>
</protein>
<keyword evidence="4" id="KW-1133">Transmembrane helix</keyword>
<dbReference type="PANTHER" id="PTHR10587">
    <property type="entry name" value="GLYCOSYL TRANSFERASE-RELATED"/>
    <property type="match status" value="1"/>
</dbReference>
<keyword evidence="2" id="KW-0378">Hydrolase</keyword>
<keyword evidence="4" id="KW-0812">Transmembrane</keyword>
<keyword evidence="1" id="KW-0479">Metal-binding</keyword>
<evidence type="ECO:0000259" key="5">
    <source>
        <dbReference type="PROSITE" id="PS51677"/>
    </source>
</evidence>
<evidence type="ECO:0000256" key="4">
    <source>
        <dbReference type="SAM" id="Phobius"/>
    </source>
</evidence>
<dbReference type="CDD" id="cd00118">
    <property type="entry name" value="LysM"/>
    <property type="match status" value="1"/>
</dbReference>
<organism evidence="7 8">
    <name type="scientific">Bacillus benzoevorans</name>
    <dbReference type="NCBI Taxonomy" id="1456"/>
    <lineage>
        <taxon>Bacteria</taxon>
        <taxon>Bacillati</taxon>
        <taxon>Bacillota</taxon>
        <taxon>Bacilli</taxon>
        <taxon>Bacillales</taxon>
        <taxon>Bacillaceae</taxon>
        <taxon>Bacillus</taxon>
    </lineage>
</organism>
<dbReference type="Gene3D" id="3.10.350.10">
    <property type="entry name" value="LysM domain"/>
    <property type="match status" value="1"/>
</dbReference>
<dbReference type="InterPro" id="IPR050248">
    <property type="entry name" value="Polysacc_deacetylase_ArnD"/>
</dbReference>
<dbReference type="Gene3D" id="3.20.20.370">
    <property type="entry name" value="Glycoside hydrolase/deacetylase"/>
    <property type="match status" value="1"/>
</dbReference>
<dbReference type="PANTHER" id="PTHR10587:SF133">
    <property type="entry name" value="CHITIN DEACETYLASE 1-RELATED"/>
    <property type="match status" value="1"/>
</dbReference>
<feature type="domain" description="NodB homology" evidence="5">
    <location>
        <begin position="218"/>
        <end position="396"/>
    </location>
</feature>
<feature type="compositionally biased region" description="Basic and acidic residues" evidence="3">
    <location>
        <begin position="69"/>
        <end position="92"/>
    </location>
</feature>
<dbReference type="Proteomes" id="UP000531594">
    <property type="component" value="Unassembled WGS sequence"/>
</dbReference>
<evidence type="ECO:0000256" key="1">
    <source>
        <dbReference type="ARBA" id="ARBA00022723"/>
    </source>
</evidence>
<reference evidence="7 8" key="1">
    <citation type="submission" date="2020-08" db="EMBL/GenBank/DDBJ databases">
        <title>Genomic Encyclopedia of Type Strains, Phase IV (KMG-IV): sequencing the most valuable type-strain genomes for metagenomic binning, comparative biology and taxonomic classification.</title>
        <authorList>
            <person name="Goeker M."/>
        </authorList>
    </citation>
    <scope>NUCLEOTIDE SEQUENCE [LARGE SCALE GENOMIC DNA]</scope>
    <source>
        <strain evidence="7 8">DSM 5391</strain>
    </source>
</reference>
<dbReference type="InterPro" id="IPR011330">
    <property type="entry name" value="Glyco_hydro/deAcase_b/a-brl"/>
</dbReference>
<dbReference type="Pfam" id="PF01476">
    <property type="entry name" value="LysM"/>
    <property type="match status" value="1"/>
</dbReference>
<proteinExistence type="predicted"/>
<evidence type="ECO:0000256" key="3">
    <source>
        <dbReference type="SAM" id="MobiDB-lite"/>
    </source>
</evidence>
<evidence type="ECO:0000259" key="6">
    <source>
        <dbReference type="PROSITE" id="PS51782"/>
    </source>
</evidence>
<feature type="region of interest" description="Disordered" evidence="3">
    <location>
        <begin position="69"/>
        <end position="129"/>
    </location>
</feature>
<dbReference type="PROSITE" id="PS51782">
    <property type="entry name" value="LYSM"/>
    <property type="match status" value="1"/>
</dbReference>
<name>A0A7X0LV93_9BACI</name>
<feature type="transmembrane region" description="Helical" evidence="4">
    <location>
        <begin position="6"/>
        <end position="22"/>
    </location>
</feature>
<dbReference type="InterPro" id="IPR036779">
    <property type="entry name" value="LysM_dom_sf"/>
</dbReference>
<sequence length="403" mass="44253">MPAYLIITALLLFLIFLLAGTFRKTKKKWIFFSLSALSLLACIVLISVTDWSLSNFGFEADEKTESIVTEKEKVAKQKKPPVEEKEQNEDKPAGSPAPPPTEPVLPQQKEELTAPEPSDPSPAPSAKIAVPANGSVNYSVISGDTLWSIAERADVTISDIKRWNNLRSDIIYIGQVLKLYGKNNEPALPVDPEPAPEPQRPVTGPASMMISHGNLQQREIALTFDAGSDIAGIQILDILQKHHVKATFFLTGKWVEKFPEYAKRIVNEGHEIGNHSYSHPDAVQVSSSTFVEDIKKAEQIIKSTTGVSPAPYFRFPYGSYNQSALKAVSSAGYQYSIQWSLDTIDWQQPSADVIVSRIQTGASNGDIILMHIGGINTPSAVDQAIPLLQEQSYQLVTLSQVLN</sequence>
<dbReference type="InterPro" id="IPR002509">
    <property type="entry name" value="NODB_dom"/>
</dbReference>
<keyword evidence="8" id="KW-1185">Reference proteome</keyword>
<feature type="domain" description="LysM" evidence="6">
    <location>
        <begin position="136"/>
        <end position="179"/>
    </location>
</feature>
<gene>
    <name evidence="7" type="ORF">HNR53_001903</name>
</gene>
<dbReference type="GO" id="GO:0016810">
    <property type="term" value="F:hydrolase activity, acting on carbon-nitrogen (but not peptide) bonds"/>
    <property type="evidence" value="ECO:0007669"/>
    <property type="project" value="InterPro"/>
</dbReference>
<dbReference type="SMART" id="SM00257">
    <property type="entry name" value="LysM"/>
    <property type="match status" value="1"/>
</dbReference>
<dbReference type="SUPFAM" id="SSF88713">
    <property type="entry name" value="Glycoside hydrolase/deacetylase"/>
    <property type="match status" value="1"/>
</dbReference>
<dbReference type="CDD" id="cd10917">
    <property type="entry name" value="CE4_NodB_like_6s_7s"/>
    <property type="match status" value="1"/>
</dbReference>
<dbReference type="Pfam" id="PF01522">
    <property type="entry name" value="Polysacc_deac_1"/>
    <property type="match status" value="1"/>
</dbReference>
<dbReference type="SUPFAM" id="SSF54106">
    <property type="entry name" value="LysM domain"/>
    <property type="match status" value="1"/>
</dbReference>
<evidence type="ECO:0000313" key="7">
    <source>
        <dbReference type="EMBL" id="MBB6445285.1"/>
    </source>
</evidence>
<evidence type="ECO:0000313" key="8">
    <source>
        <dbReference type="Proteomes" id="UP000531594"/>
    </source>
</evidence>
<dbReference type="PROSITE" id="PS51677">
    <property type="entry name" value="NODB"/>
    <property type="match status" value="1"/>
</dbReference>
<keyword evidence="4" id="KW-0472">Membrane</keyword>
<feature type="transmembrane region" description="Helical" evidence="4">
    <location>
        <begin position="29"/>
        <end position="48"/>
    </location>
</feature>